<protein>
    <recommendedName>
        <fullName evidence="2">histidine kinase</fullName>
        <ecNumber evidence="2">2.7.13.3</ecNumber>
    </recommendedName>
</protein>
<dbReference type="GO" id="GO:0000155">
    <property type="term" value="F:phosphorelay sensor kinase activity"/>
    <property type="evidence" value="ECO:0007669"/>
    <property type="project" value="InterPro"/>
</dbReference>
<evidence type="ECO:0000256" key="9">
    <source>
        <dbReference type="SAM" id="Coils"/>
    </source>
</evidence>
<name>A0A1I7MQ87_9MICC</name>
<dbReference type="InterPro" id="IPR003594">
    <property type="entry name" value="HATPase_dom"/>
</dbReference>
<feature type="region of interest" description="Disordered" evidence="10">
    <location>
        <begin position="432"/>
        <end position="455"/>
    </location>
</feature>
<evidence type="ECO:0000256" key="1">
    <source>
        <dbReference type="ARBA" id="ARBA00000085"/>
    </source>
</evidence>
<dbReference type="InterPro" id="IPR036890">
    <property type="entry name" value="HATPase_C_sf"/>
</dbReference>
<evidence type="ECO:0000256" key="5">
    <source>
        <dbReference type="ARBA" id="ARBA00022741"/>
    </source>
</evidence>
<dbReference type="SUPFAM" id="SSF55874">
    <property type="entry name" value="ATPase domain of HSP90 chaperone/DNA topoisomerase II/histidine kinase"/>
    <property type="match status" value="1"/>
</dbReference>
<dbReference type="PANTHER" id="PTHR24421:SF10">
    <property type="entry name" value="NITRATE_NITRITE SENSOR PROTEIN NARQ"/>
    <property type="match status" value="1"/>
</dbReference>
<dbReference type="AlphaFoldDB" id="A0A1I7MQ87"/>
<keyword evidence="3" id="KW-0597">Phosphoprotein</keyword>
<gene>
    <name evidence="13" type="ORF">SAMN04487966_10996</name>
</gene>
<dbReference type="GO" id="GO:0005524">
    <property type="term" value="F:ATP binding"/>
    <property type="evidence" value="ECO:0007669"/>
    <property type="project" value="UniProtKB-KW"/>
</dbReference>
<dbReference type="EC" id="2.7.13.3" evidence="2"/>
<feature type="transmembrane region" description="Helical" evidence="11">
    <location>
        <begin position="63"/>
        <end position="83"/>
    </location>
</feature>
<dbReference type="Gene3D" id="3.30.565.10">
    <property type="entry name" value="Histidine kinase-like ATPase, C-terminal domain"/>
    <property type="match status" value="1"/>
</dbReference>
<feature type="region of interest" description="Disordered" evidence="10">
    <location>
        <begin position="1"/>
        <end position="21"/>
    </location>
</feature>
<feature type="transmembrane region" description="Helical" evidence="11">
    <location>
        <begin position="140"/>
        <end position="159"/>
    </location>
</feature>
<keyword evidence="11" id="KW-0472">Membrane</keyword>
<dbReference type="Pfam" id="PF02518">
    <property type="entry name" value="HATPase_c"/>
    <property type="match status" value="1"/>
</dbReference>
<evidence type="ECO:0000256" key="4">
    <source>
        <dbReference type="ARBA" id="ARBA00022679"/>
    </source>
</evidence>
<evidence type="ECO:0000259" key="12">
    <source>
        <dbReference type="SMART" id="SM00387"/>
    </source>
</evidence>
<dbReference type="Proteomes" id="UP000198881">
    <property type="component" value="Unassembled WGS sequence"/>
</dbReference>
<keyword evidence="8" id="KW-0902">Two-component regulatory system</keyword>
<evidence type="ECO:0000256" key="7">
    <source>
        <dbReference type="ARBA" id="ARBA00022840"/>
    </source>
</evidence>
<feature type="coiled-coil region" evidence="9">
    <location>
        <begin position="194"/>
        <end position="230"/>
    </location>
</feature>
<evidence type="ECO:0000313" key="13">
    <source>
        <dbReference type="EMBL" id="SFV24068.1"/>
    </source>
</evidence>
<feature type="transmembrane region" description="Helical" evidence="11">
    <location>
        <begin position="37"/>
        <end position="57"/>
    </location>
</feature>
<sequence>MSAVTDLPTEATEPTPESTPAALRRRSLPESWFRQDLILTVILALAAVEMTYLMAGAGMTEGIFQLDVPWVALCSSLLALPVLTRRRWPAASAVVMSAGYILLGTFVGIELYASQVMLFLTFYAVGAWDPHRRRAFITRLVIAVAMAAWLVSAAVQGFYDPEFGERGVNAYLSMLGIQLATNIAYFSAAWFFGNRAYQQALEREELERAHAEIRDQQDQLRRNAVELERMRIARELHDVVAHHVTAMGIQAAAGRRLITRDPDAAEQQLKGVEGSAREAIVELQSMVRTLRSGDDSDERTPTLEDLDELIGQARQRGQQVHLHRVEDLPELSPAAELTVYRVIQEALTNARKHAGPLAAVEVRLRGRPDRVEVEVSDTGRGQPAGRPLGTGMGVQGMRERLGSVGGTLEAGPRPRLAGDDHGGWLVRAAVPARGAAPLGRTATDSSTPTPEGHPA</sequence>
<dbReference type="CDD" id="cd16917">
    <property type="entry name" value="HATPase_UhpB-NarQ-NarX-like"/>
    <property type="match status" value="1"/>
</dbReference>
<keyword evidence="4" id="KW-0808">Transferase</keyword>
<dbReference type="Gene3D" id="1.20.5.1930">
    <property type="match status" value="1"/>
</dbReference>
<evidence type="ECO:0000256" key="8">
    <source>
        <dbReference type="ARBA" id="ARBA00023012"/>
    </source>
</evidence>
<accession>A0A1I7MQ87</accession>
<evidence type="ECO:0000256" key="3">
    <source>
        <dbReference type="ARBA" id="ARBA00022553"/>
    </source>
</evidence>
<dbReference type="STRING" id="574650.SAMN04487966_10996"/>
<dbReference type="EMBL" id="FPCG01000009">
    <property type="protein sequence ID" value="SFV24068.1"/>
    <property type="molecule type" value="Genomic_DNA"/>
</dbReference>
<feature type="domain" description="Histidine kinase/HSP90-like ATPase" evidence="12">
    <location>
        <begin position="334"/>
        <end position="434"/>
    </location>
</feature>
<dbReference type="InterPro" id="IPR050482">
    <property type="entry name" value="Sensor_HK_TwoCompSys"/>
</dbReference>
<organism evidence="13 14">
    <name type="scientific">Micrococcus terreus</name>
    <dbReference type="NCBI Taxonomy" id="574650"/>
    <lineage>
        <taxon>Bacteria</taxon>
        <taxon>Bacillati</taxon>
        <taxon>Actinomycetota</taxon>
        <taxon>Actinomycetes</taxon>
        <taxon>Micrococcales</taxon>
        <taxon>Micrococcaceae</taxon>
        <taxon>Micrococcus</taxon>
    </lineage>
</organism>
<feature type="transmembrane region" description="Helical" evidence="11">
    <location>
        <begin position="171"/>
        <end position="193"/>
    </location>
</feature>
<keyword evidence="11" id="KW-0812">Transmembrane</keyword>
<dbReference type="OrthoDB" id="227596at2"/>
<keyword evidence="5" id="KW-0547">Nucleotide-binding</keyword>
<keyword evidence="6 13" id="KW-0418">Kinase</keyword>
<dbReference type="RefSeq" id="WP_091698427.1">
    <property type="nucleotide sequence ID" value="NZ_FPCG01000009.1"/>
</dbReference>
<dbReference type="PANTHER" id="PTHR24421">
    <property type="entry name" value="NITRATE/NITRITE SENSOR PROTEIN NARX-RELATED"/>
    <property type="match status" value="1"/>
</dbReference>
<evidence type="ECO:0000256" key="10">
    <source>
        <dbReference type="SAM" id="MobiDB-lite"/>
    </source>
</evidence>
<keyword evidence="9" id="KW-0175">Coiled coil</keyword>
<reference evidence="13 14" key="1">
    <citation type="submission" date="2016-10" db="EMBL/GenBank/DDBJ databases">
        <authorList>
            <person name="de Groot N.N."/>
        </authorList>
    </citation>
    <scope>NUCLEOTIDE SEQUENCE [LARGE SCALE GENOMIC DNA]</scope>
    <source>
        <strain evidence="13 14">CGMCC 1.7054</strain>
    </source>
</reference>
<proteinExistence type="predicted"/>
<dbReference type="GO" id="GO:0016020">
    <property type="term" value="C:membrane"/>
    <property type="evidence" value="ECO:0007669"/>
    <property type="project" value="InterPro"/>
</dbReference>
<dbReference type="GO" id="GO:0046983">
    <property type="term" value="F:protein dimerization activity"/>
    <property type="evidence" value="ECO:0007669"/>
    <property type="project" value="InterPro"/>
</dbReference>
<evidence type="ECO:0000256" key="11">
    <source>
        <dbReference type="SAM" id="Phobius"/>
    </source>
</evidence>
<dbReference type="SMART" id="SM00387">
    <property type="entry name" value="HATPase_c"/>
    <property type="match status" value="1"/>
</dbReference>
<dbReference type="Pfam" id="PF07730">
    <property type="entry name" value="HisKA_3"/>
    <property type="match status" value="1"/>
</dbReference>
<keyword evidence="11" id="KW-1133">Transmembrane helix</keyword>
<comment type="catalytic activity">
    <reaction evidence="1">
        <text>ATP + protein L-histidine = ADP + protein N-phospho-L-histidine.</text>
        <dbReference type="EC" id="2.7.13.3"/>
    </reaction>
</comment>
<keyword evidence="7" id="KW-0067">ATP-binding</keyword>
<feature type="region of interest" description="Disordered" evidence="10">
    <location>
        <begin position="371"/>
        <end position="394"/>
    </location>
</feature>
<keyword evidence="14" id="KW-1185">Reference proteome</keyword>
<feature type="compositionally biased region" description="Low complexity" evidence="10">
    <location>
        <begin position="8"/>
        <end position="21"/>
    </location>
</feature>
<dbReference type="InterPro" id="IPR011712">
    <property type="entry name" value="Sig_transdc_His_kin_sub3_dim/P"/>
</dbReference>
<evidence type="ECO:0000313" key="14">
    <source>
        <dbReference type="Proteomes" id="UP000198881"/>
    </source>
</evidence>
<evidence type="ECO:0000256" key="2">
    <source>
        <dbReference type="ARBA" id="ARBA00012438"/>
    </source>
</evidence>
<evidence type="ECO:0000256" key="6">
    <source>
        <dbReference type="ARBA" id="ARBA00022777"/>
    </source>
</evidence>